<comment type="caution">
    <text evidence="1">The sequence shown here is derived from an EMBL/GenBank/DDBJ whole genome shotgun (WGS) entry which is preliminary data.</text>
</comment>
<dbReference type="Proteomes" id="UP001454036">
    <property type="component" value="Unassembled WGS sequence"/>
</dbReference>
<proteinExistence type="predicted"/>
<evidence type="ECO:0000313" key="1">
    <source>
        <dbReference type="EMBL" id="GAA0144214.1"/>
    </source>
</evidence>
<protein>
    <recommendedName>
        <fullName evidence="3">DUF4283 domain-containing protein</fullName>
    </recommendedName>
</protein>
<reference evidence="1 2" key="1">
    <citation type="submission" date="2024-01" db="EMBL/GenBank/DDBJ databases">
        <title>The complete chloroplast genome sequence of Lithospermum erythrorhizon: insights into the phylogenetic relationship among Boraginaceae species and the maternal lineages of purple gromwells.</title>
        <authorList>
            <person name="Okada T."/>
            <person name="Watanabe K."/>
        </authorList>
    </citation>
    <scope>NUCLEOTIDE SEQUENCE [LARGE SCALE GENOMIC DNA]</scope>
</reference>
<sequence length="79" mass="8941">MDRRSIEKLPVWVRFPRLSLEHYDLEELGVIASTVGKPLYPDTPTMEMTRISEEGKDLQVPLSAQEEAKGWDLLGEGQG</sequence>
<gene>
    <name evidence="1" type="ORF">LIER_04719</name>
</gene>
<name>A0AAV3NY75_LITER</name>
<dbReference type="EMBL" id="BAABME010000617">
    <property type="protein sequence ID" value="GAA0144214.1"/>
    <property type="molecule type" value="Genomic_DNA"/>
</dbReference>
<dbReference type="AlphaFoldDB" id="A0AAV3NY75"/>
<evidence type="ECO:0008006" key="3">
    <source>
        <dbReference type="Google" id="ProtNLM"/>
    </source>
</evidence>
<accession>A0AAV3NY75</accession>
<keyword evidence="2" id="KW-1185">Reference proteome</keyword>
<evidence type="ECO:0000313" key="2">
    <source>
        <dbReference type="Proteomes" id="UP001454036"/>
    </source>
</evidence>
<organism evidence="1 2">
    <name type="scientific">Lithospermum erythrorhizon</name>
    <name type="common">Purple gromwell</name>
    <name type="synonym">Lithospermum officinale var. erythrorhizon</name>
    <dbReference type="NCBI Taxonomy" id="34254"/>
    <lineage>
        <taxon>Eukaryota</taxon>
        <taxon>Viridiplantae</taxon>
        <taxon>Streptophyta</taxon>
        <taxon>Embryophyta</taxon>
        <taxon>Tracheophyta</taxon>
        <taxon>Spermatophyta</taxon>
        <taxon>Magnoliopsida</taxon>
        <taxon>eudicotyledons</taxon>
        <taxon>Gunneridae</taxon>
        <taxon>Pentapetalae</taxon>
        <taxon>asterids</taxon>
        <taxon>lamiids</taxon>
        <taxon>Boraginales</taxon>
        <taxon>Boraginaceae</taxon>
        <taxon>Boraginoideae</taxon>
        <taxon>Lithospermeae</taxon>
        <taxon>Lithospermum</taxon>
    </lineage>
</organism>